<sequence>MRLYVLSLEHLLVLVVVADVALGYLPLFLPNAPLRPNQPGGGAGNKAKNGNVKLGGKKNNRFTTTWTRITQHPPDTVEVAVGSRVELYCEAAGNPPPEVYWLEEKPSESYQMFQKAIVRLEEALSGSVPAQWEGIAHVSSAYVIDCVRPEDQGLKYCVSFSKNVVQTAITALLVNSTKVTECSEESQPTITLYQTWRFALIGTTIVLPCRVVGQPKPYLFWIDNVGKTISPATHERHIVLPTGDLQITDIKWEDMGDYACKVQSGYTEKSATTFLYPVVVRTQLSQIYL</sequence>
<feature type="region of interest" description="Disordered" evidence="5">
    <location>
        <begin position="35"/>
        <end position="54"/>
    </location>
</feature>
<protein>
    <recommendedName>
        <fullName evidence="7">Ig-like domain-containing protein</fullName>
    </recommendedName>
</protein>
<evidence type="ECO:0000256" key="6">
    <source>
        <dbReference type="SAM" id="Phobius"/>
    </source>
</evidence>
<dbReference type="InterPro" id="IPR036179">
    <property type="entry name" value="Ig-like_dom_sf"/>
</dbReference>
<feature type="compositionally biased region" description="Low complexity" evidence="5">
    <location>
        <begin position="45"/>
        <end position="54"/>
    </location>
</feature>
<keyword evidence="4" id="KW-0393">Immunoglobulin domain</keyword>
<dbReference type="InterPro" id="IPR007110">
    <property type="entry name" value="Ig-like_dom"/>
</dbReference>
<dbReference type="Gene3D" id="2.60.40.10">
    <property type="entry name" value="Immunoglobulins"/>
    <property type="match status" value="2"/>
</dbReference>
<keyword evidence="9" id="KW-1185">Reference proteome</keyword>
<proteinExistence type="predicted"/>
<dbReference type="EMBL" id="JADYXP020000008">
    <property type="protein sequence ID" value="KAL0118250.1"/>
    <property type="molecule type" value="Genomic_DNA"/>
</dbReference>
<comment type="caution">
    <text evidence="8">The sequence shown here is derived from an EMBL/GenBank/DDBJ whole genome shotgun (WGS) entry which is preliminary data.</text>
</comment>
<evidence type="ECO:0000259" key="7">
    <source>
        <dbReference type="PROSITE" id="PS50835"/>
    </source>
</evidence>
<dbReference type="PANTHER" id="PTHR12231:SF253">
    <property type="entry name" value="DPR-INTERACTING PROTEIN ETA, ISOFORM B-RELATED"/>
    <property type="match status" value="1"/>
</dbReference>
<evidence type="ECO:0000256" key="4">
    <source>
        <dbReference type="ARBA" id="ARBA00023319"/>
    </source>
</evidence>
<dbReference type="SMART" id="SM00409">
    <property type="entry name" value="IG"/>
    <property type="match status" value="2"/>
</dbReference>
<gene>
    <name evidence="8" type="ORF">PUN28_009123</name>
</gene>
<dbReference type="Proteomes" id="UP001430953">
    <property type="component" value="Unassembled WGS sequence"/>
</dbReference>
<feature type="domain" description="Ig-like" evidence="7">
    <location>
        <begin position="67"/>
        <end position="170"/>
    </location>
</feature>
<dbReference type="PROSITE" id="PS50835">
    <property type="entry name" value="IG_LIKE"/>
    <property type="match status" value="2"/>
</dbReference>
<dbReference type="CDD" id="cd00096">
    <property type="entry name" value="Ig"/>
    <property type="match status" value="1"/>
</dbReference>
<evidence type="ECO:0000313" key="8">
    <source>
        <dbReference type="EMBL" id="KAL0118250.1"/>
    </source>
</evidence>
<evidence type="ECO:0000256" key="2">
    <source>
        <dbReference type="ARBA" id="ARBA00022737"/>
    </source>
</evidence>
<keyword evidence="6" id="KW-1133">Transmembrane helix</keyword>
<keyword evidence="2" id="KW-0677">Repeat</keyword>
<evidence type="ECO:0000313" key="9">
    <source>
        <dbReference type="Proteomes" id="UP001430953"/>
    </source>
</evidence>
<dbReference type="InterPro" id="IPR003599">
    <property type="entry name" value="Ig_sub"/>
</dbReference>
<dbReference type="SMART" id="SM00408">
    <property type="entry name" value="IGc2"/>
    <property type="match status" value="2"/>
</dbReference>
<keyword evidence="6" id="KW-0472">Membrane</keyword>
<evidence type="ECO:0000256" key="3">
    <source>
        <dbReference type="ARBA" id="ARBA00023157"/>
    </source>
</evidence>
<evidence type="ECO:0000256" key="5">
    <source>
        <dbReference type="SAM" id="MobiDB-lite"/>
    </source>
</evidence>
<dbReference type="GO" id="GO:0043005">
    <property type="term" value="C:neuron projection"/>
    <property type="evidence" value="ECO:0007669"/>
    <property type="project" value="TreeGrafter"/>
</dbReference>
<dbReference type="AlphaFoldDB" id="A0AAW2FSQ1"/>
<dbReference type="PANTHER" id="PTHR12231">
    <property type="entry name" value="CTX-RELATED TYPE I TRANSMEMBRANE PROTEIN"/>
    <property type="match status" value="1"/>
</dbReference>
<keyword evidence="6" id="KW-0812">Transmembrane</keyword>
<reference evidence="8 9" key="1">
    <citation type="submission" date="2023-03" db="EMBL/GenBank/DDBJ databases">
        <title>High recombination rates correlate with genetic variation in Cardiocondyla obscurior ants.</title>
        <authorList>
            <person name="Errbii M."/>
        </authorList>
    </citation>
    <scope>NUCLEOTIDE SEQUENCE [LARGE SCALE GENOMIC DNA]</scope>
    <source>
        <strain evidence="8">Alpha-2009</strain>
        <tissue evidence="8">Whole body</tissue>
    </source>
</reference>
<accession>A0AAW2FSQ1</accession>
<name>A0AAW2FSQ1_9HYME</name>
<dbReference type="InterPro" id="IPR013783">
    <property type="entry name" value="Ig-like_fold"/>
</dbReference>
<dbReference type="InterPro" id="IPR051170">
    <property type="entry name" value="Neural/epithelial_adhesion"/>
</dbReference>
<dbReference type="InterPro" id="IPR003598">
    <property type="entry name" value="Ig_sub2"/>
</dbReference>
<evidence type="ECO:0000256" key="1">
    <source>
        <dbReference type="ARBA" id="ARBA00022729"/>
    </source>
</evidence>
<organism evidence="8 9">
    <name type="scientific">Cardiocondyla obscurior</name>
    <dbReference type="NCBI Taxonomy" id="286306"/>
    <lineage>
        <taxon>Eukaryota</taxon>
        <taxon>Metazoa</taxon>
        <taxon>Ecdysozoa</taxon>
        <taxon>Arthropoda</taxon>
        <taxon>Hexapoda</taxon>
        <taxon>Insecta</taxon>
        <taxon>Pterygota</taxon>
        <taxon>Neoptera</taxon>
        <taxon>Endopterygota</taxon>
        <taxon>Hymenoptera</taxon>
        <taxon>Apocrita</taxon>
        <taxon>Aculeata</taxon>
        <taxon>Formicoidea</taxon>
        <taxon>Formicidae</taxon>
        <taxon>Myrmicinae</taxon>
        <taxon>Cardiocondyla</taxon>
    </lineage>
</organism>
<keyword evidence="3" id="KW-1015">Disulfide bond</keyword>
<keyword evidence="1" id="KW-0732">Signal</keyword>
<dbReference type="SUPFAM" id="SSF48726">
    <property type="entry name" value="Immunoglobulin"/>
    <property type="match status" value="2"/>
</dbReference>
<dbReference type="Pfam" id="PF13927">
    <property type="entry name" value="Ig_3"/>
    <property type="match status" value="2"/>
</dbReference>
<feature type="transmembrane region" description="Helical" evidence="6">
    <location>
        <begin position="12"/>
        <end position="29"/>
    </location>
</feature>
<feature type="domain" description="Ig-like" evidence="7">
    <location>
        <begin position="188"/>
        <end position="272"/>
    </location>
</feature>